<feature type="signal peptide" evidence="1">
    <location>
        <begin position="1"/>
        <end position="22"/>
    </location>
</feature>
<accession>A0A7V5VEQ3</accession>
<proteinExistence type="predicted"/>
<feature type="chain" id="PRO_5030978266" description="Tetratricopeptide repeat protein" evidence="1">
    <location>
        <begin position="23"/>
        <end position="506"/>
    </location>
</feature>
<reference evidence="2" key="1">
    <citation type="journal article" date="2020" name="mSystems">
        <title>Genome- and Community-Level Interaction Insights into Carbon Utilization and Element Cycling Functions of Hydrothermarchaeota in Hydrothermal Sediment.</title>
        <authorList>
            <person name="Zhou Z."/>
            <person name="Liu Y."/>
            <person name="Xu W."/>
            <person name="Pan J."/>
            <person name="Luo Z.H."/>
            <person name="Li M."/>
        </authorList>
    </citation>
    <scope>NUCLEOTIDE SEQUENCE [LARGE SCALE GENOMIC DNA]</scope>
    <source>
        <strain evidence="2">HyVt-460</strain>
    </source>
</reference>
<protein>
    <recommendedName>
        <fullName evidence="3">Tetratricopeptide repeat protein</fullName>
    </recommendedName>
</protein>
<dbReference type="AlphaFoldDB" id="A0A7V5VEQ3"/>
<dbReference type="Proteomes" id="UP000885771">
    <property type="component" value="Unassembled WGS sequence"/>
</dbReference>
<keyword evidence="1" id="KW-0732">Signal</keyword>
<gene>
    <name evidence="2" type="ORF">ENJ15_04220</name>
</gene>
<evidence type="ECO:0000313" key="2">
    <source>
        <dbReference type="EMBL" id="HHM02194.1"/>
    </source>
</evidence>
<evidence type="ECO:0000256" key="1">
    <source>
        <dbReference type="SAM" id="SignalP"/>
    </source>
</evidence>
<comment type="caution">
    <text evidence="2">The sequence shown here is derived from an EMBL/GenBank/DDBJ whole genome shotgun (WGS) entry which is preliminary data.</text>
</comment>
<organism evidence="2">
    <name type="scientific">Caldithrix abyssi</name>
    <dbReference type="NCBI Taxonomy" id="187145"/>
    <lineage>
        <taxon>Bacteria</taxon>
        <taxon>Pseudomonadati</taxon>
        <taxon>Calditrichota</taxon>
        <taxon>Calditrichia</taxon>
        <taxon>Calditrichales</taxon>
        <taxon>Calditrichaceae</taxon>
        <taxon>Caldithrix</taxon>
    </lineage>
</organism>
<evidence type="ECO:0008006" key="3">
    <source>
        <dbReference type="Google" id="ProtNLM"/>
    </source>
</evidence>
<name>A0A7V5VEQ3_CALAY</name>
<sequence length="506" mass="58171">MKKVINLIILILALQATLGAQVIDADKVERNLRQLERKISTGLSLARQYDNPRAMQLLQKAQAELSAAYDFFNRAKTARPAERVPLLIKTRNRFKIAEAIMGQVTRLLLLKPAAQIKTELDRLIQQADFKLSQQSYNRESRYFLQKARAFLEQANREFQNNRFLRGHENLKVARYFAEKALEFAGTPGGETSQENYEDWYKNLKLLLDRAGADIHAGGVNAELYDNARSFLRKARENYKQGNNRRALSQLKVAERLIYRLIDMSEGSRDSEQQLRANLQSLGQYLNTVSNESREENSKGMRWLNKARQLYRAARNDFDKKRFAGARRNINLSQRLALKAYDAFTRNSAGDTDGRLLKQRFNEVRQLIALQEQRLSGKDNADLHTLHEQGRALFLAAEKSSREGNEARARYQLILSLRLLNRVERLSRDPNSSPDISAFTQNRQRLHNIILRFRGNDNLSTAEKEKIQALEKLLAQAQKLADQGRLSAAMEILNVVQSQIRTLLDSE</sequence>
<dbReference type="EMBL" id="DRLI01000161">
    <property type="protein sequence ID" value="HHM02194.1"/>
    <property type="molecule type" value="Genomic_DNA"/>
</dbReference>